<dbReference type="AlphaFoldDB" id="A0A346Y4B4"/>
<evidence type="ECO:0000313" key="3">
    <source>
        <dbReference type="Proteomes" id="UP000264006"/>
    </source>
</evidence>
<accession>A0A346Y4B4</accession>
<name>A0A346Y4B4_9ACTN</name>
<reference evidence="2 3" key="1">
    <citation type="submission" date="2018-09" db="EMBL/GenBank/DDBJ databases">
        <title>Complete genome sequence of Euzebya sp. DY32-46 isolated from seawater of Pacific Ocean.</title>
        <authorList>
            <person name="Xu L."/>
            <person name="Wu Y.-H."/>
            <person name="Xu X.-W."/>
        </authorList>
    </citation>
    <scope>NUCLEOTIDE SEQUENCE [LARGE SCALE GENOMIC DNA]</scope>
    <source>
        <strain evidence="2 3">DY32-46</strain>
    </source>
</reference>
<dbReference type="Proteomes" id="UP000264006">
    <property type="component" value="Chromosome"/>
</dbReference>
<feature type="compositionally biased region" description="Low complexity" evidence="1">
    <location>
        <begin position="57"/>
        <end position="66"/>
    </location>
</feature>
<gene>
    <name evidence="2" type="ORF">DVS28_a4650</name>
</gene>
<organism evidence="2 3">
    <name type="scientific">Euzebya pacifica</name>
    <dbReference type="NCBI Taxonomy" id="1608957"/>
    <lineage>
        <taxon>Bacteria</taxon>
        <taxon>Bacillati</taxon>
        <taxon>Actinomycetota</taxon>
        <taxon>Nitriliruptoria</taxon>
        <taxon>Euzebyales</taxon>
    </lineage>
</organism>
<dbReference type="KEGG" id="euz:DVS28_a4650"/>
<keyword evidence="3" id="KW-1185">Reference proteome</keyword>
<feature type="region of interest" description="Disordered" evidence="1">
    <location>
        <begin position="1"/>
        <end position="66"/>
    </location>
</feature>
<proteinExistence type="predicted"/>
<dbReference type="EMBL" id="CP031165">
    <property type="protein sequence ID" value="AXV09311.1"/>
    <property type="molecule type" value="Genomic_DNA"/>
</dbReference>
<feature type="compositionally biased region" description="Polar residues" evidence="1">
    <location>
        <begin position="27"/>
        <end position="41"/>
    </location>
</feature>
<sequence>MVPGGDRGCRTDRYATHPSPGFATVTDAASPTTAGRPTSDTPIPRRRSHWRPACGMATAATAASTR</sequence>
<evidence type="ECO:0000313" key="2">
    <source>
        <dbReference type="EMBL" id="AXV09311.1"/>
    </source>
</evidence>
<protein>
    <submittedName>
        <fullName evidence="2">Uncharacterized protein</fullName>
    </submittedName>
</protein>
<evidence type="ECO:0000256" key="1">
    <source>
        <dbReference type="SAM" id="MobiDB-lite"/>
    </source>
</evidence>